<dbReference type="InterPro" id="IPR012337">
    <property type="entry name" value="RNaseH-like_sf"/>
</dbReference>
<organism evidence="2 3">
    <name type="scientific">Periplaneta americana</name>
    <name type="common">American cockroach</name>
    <name type="synonym">Blatta americana</name>
    <dbReference type="NCBI Taxonomy" id="6978"/>
    <lineage>
        <taxon>Eukaryota</taxon>
        <taxon>Metazoa</taxon>
        <taxon>Ecdysozoa</taxon>
        <taxon>Arthropoda</taxon>
        <taxon>Hexapoda</taxon>
        <taxon>Insecta</taxon>
        <taxon>Pterygota</taxon>
        <taxon>Neoptera</taxon>
        <taxon>Polyneoptera</taxon>
        <taxon>Dictyoptera</taxon>
        <taxon>Blattodea</taxon>
        <taxon>Blattoidea</taxon>
        <taxon>Blattidae</taxon>
        <taxon>Blattinae</taxon>
        <taxon>Periplaneta</taxon>
    </lineage>
</organism>
<dbReference type="SUPFAM" id="SSF53098">
    <property type="entry name" value="Ribonuclease H-like"/>
    <property type="match status" value="1"/>
</dbReference>
<evidence type="ECO:0000313" key="2">
    <source>
        <dbReference type="EMBL" id="KAJ4431228.1"/>
    </source>
</evidence>
<name>A0ABQ8SBC0_PERAM</name>
<evidence type="ECO:0000259" key="1">
    <source>
        <dbReference type="Pfam" id="PF00075"/>
    </source>
</evidence>
<feature type="domain" description="RNase H type-1" evidence="1">
    <location>
        <begin position="67"/>
        <end position="109"/>
    </location>
</feature>
<accession>A0ABQ8SBC0</accession>
<sequence length="285" mass="33090">MEHVKWTDRIRNETVLERVGEERMMLKLIRKRKRTWLGHWLRRNCILKDALEECRFSSLCSNVHVSASYYATLVKEAKRKKWKIEFNWIKAHAGHEGNELADQFAKEAARSEDIPESYSKTPKSAVKCEIHTLSLVKWQNEWDNTAKGQITKSFFPNINDRLKLKLNITPNFTTIITGHGNIKSYLHKYKIIDSPLCPCNNDEQIIDHLLYNCKLLERERDILKAPVLKSENWPIGAVCNMKEGGGVYKKETQISRSTKSEGGVQEVENKSCAENVIWKLSRHIP</sequence>
<dbReference type="EMBL" id="JAJSOF020000031">
    <property type="protein sequence ID" value="KAJ4431228.1"/>
    <property type="molecule type" value="Genomic_DNA"/>
</dbReference>
<dbReference type="InterPro" id="IPR036397">
    <property type="entry name" value="RNaseH_sf"/>
</dbReference>
<gene>
    <name evidence="2" type="ORF">ANN_19825</name>
</gene>
<comment type="caution">
    <text evidence="2">The sequence shown here is derived from an EMBL/GenBank/DDBJ whole genome shotgun (WGS) entry which is preliminary data.</text>
</comment>
<keyword evidence="3" id="KW-1185">Reference proteome</keyword>
<dbReference type="InterPro" id="IPR002156">
    <property type="entry name" value="RNaseH_domain"/>
</dbReference>
<protein>
    <recommendedName>
        <fullName evidence="1">RNase H type-1 domain-containing protein</fullName>
    </recommendedName>
</protein>
<evidence type="ECO:0000313" key="3">
    <source>
        <dbReference type="Proteomes" id="UP001148838"/>
    </source>
</evidence>
<reference evidence="2 3" key="1">
    <citation type="journal article" date="2022" name="Allergy">
        <title>Genome assembly and annotation of Periplaneta americana reveal a comprehensive cockroach allergen profile.</title>
        <authorList>
            <person name="Wang L."/>
            <person name="Xiong Q."/>
            <person name="Saelim N."/>
            <person name="Wang L."/>
            <person name="Nong W."/>
            <person name="Wan A.T."/>
            <person name="Shi M."/>
            <person name="Liu X."/>
            <person name="Cao Q."/>
            <person name="Hui J.H.L."/>
            <person name="Sookrung N."/>
            <person name="Leung T.F."/>
            <person name="Tungtrongchitr A."/>
            <person name="Tsui S.K.W."/>
        </authorList>
    </citation>
    <scope>NUCLEOTIDE SEQUENCE [LARGE SCALE GENOMIC DNA]</scope>
    <source>
        <strain evidence="2">PWHHKU_190912</strain>
    </source>
</reference>
<dbReference type="Pfam" id="PF00075">
    <property type="entry name" value="RNase_H"/>
    <property type="match status" value="1"/>
</dbReference>
<proteinExistence type="predicted"/>
<dbReference type="Gene3D" id="3.30.420.10">
    <property type="entry name" value="Ribonuclease H-like superfamily/Ribonuclease H"/>
    <property type="match status" value="1"/>
</dbReference>
<dbReference type="Proteomes" id="UP001148838">
    <property type="component" value="Unassembled WGS sequence"/>
</dbReference>